<evidence type="ECO:0000313" key="1">
    <source>
        <dbReference type="EMBL" id="KAG6580893.1"/>
    </source>
</evidence>
<dbReference type="EMBL" id="JAGKQH010000014">
    <property type="protein sequence ID" value="KAG6580893.1"/>
    <property type="molecule type" value="Genomic_DNA"/>
</dbReference>
<proteinExistence type="predicted"/>
<protein>
    <submittedName>
        <fullName evidence="1">Uncharacterized protein</fullName>
    </submittedName>
</protein>
<sequence length="77" mass="8649">MFFNAATPRGWFNSYVHLHISSLPYSQVNGKQGSERLVLMRLPPPSTTKLNLVPFVADSSISSIRNPSGKKEWQISM</sequence>
<organism evidence="1 2">
    <name type="scientific">Cucurbita argyrosperma subsp. sororia</name>
    <dbReference type="NCBI Taxonomy" id="37648"/>
    <lineage>
        <taxon>Eukaryota</taxon>
        <taxon>Viridiplantae</taxon>
        <taxon>Streptophyta</taxon>
        <taxon>Embryophyta</taxon>
        <taxon>Tracheophyta</taxon>
        <taxon>Spermatophyta</taxon>
        <taxon>Magnoliopsida</taxon>
        <taxon>eudicotyledons</taxon>
        <taxon>Gunneridae</taxon>
        <taxon>Pentapetalae</taxon>
        <taxon>rosids</taxon>
        <taxon>fabids</taxon>
        <taxon>Cucurbitales</taxon>
        <taxon>Cucurbitaceae</taxon>
        <taxon>Cucurbiteae</taxon>
        <taxon>Cucurbita</taxon>
    </lineage>
</organism>
<keyword evidence="2" id="KW-1185">Reference proteome</keyword>
<dbReference type="AlphaFoldDB" id="A0AAV6MGK3"/>
<feature type="non-terminal residue" evidence="1">
    <location>
        <position position="1"/>
    </location>
</feature>
<reference evidence="1 2" key="1">
    <citation type="journal article" date="2021" name="Hortic Res">
        <title>The domestication of Cucurbita argyrosperma as revealed by the genome of its wild relative.</title>
        <authorList>
            <person name="Barrera-Redondo J."/>
            <person name="Sanchez-de la Vega G."/>
            <person name="Aguirre-Liguori J.A."/>
            <person name="Castellanos-Morales G."/>
            <person name="Gutierrez-Guerrero Y.T."/>
            <person name="Aguirre-Dugua X."/>
            <person name="Aguirre-Planter E."/>
            <person name="Tenaillon M.I."/>
            <person name="Lira-Saade R."/>
            <person name="Eguiarte L.E."/>
        </authorList>
    </citation>
    <scope>NUCLEOTIDE SEQUENCE [LARGE SCALE GENOMIC DNA]</scope>
    <source>
        <strain evidence="1">JBR-2021</strain>
    </source>
</reference>
<gene>
    <name evidence="1" type="ORF">SDJN03_20895</name>
</gene>
<accession>A0AAV6MGK3</accession>
<evidence type="ECO:0000313" key="2">
    <source>
        <dbReference type="Proteomes" id="UP000685013"/>
    </source>
</evidence>
<dbReference type="Proteomes" id="UP000685013">
    <property type="component" value="Chromosome 14"/>
</dbReference>
<name>A0AAV6MGK3_9ROSI</name>
<comment type="caution">
    <text evidence="1">The sequence shown here is derived from an EMBL/GenBank/DDBJ whole genome shotgun (WGS) entry which is preliminary data.</text>
</comment>